<accession>A0ACC1C0F8</accession>
<dbReference type="Proteomes" id="UP001164250">
    <property type="component" value="Chromosome 2"/>
</dbReference>
<keyword evidence="2" id="KW-1185">Reference proteome</keyword>
<sequence>MHIPSEAPVVIEDNRPPLNWPTFGKVEINNLKVRYQPNAPLVLQGVGCAIERGHKIGIVGQPEIWEVEFLRIMLVLGKGQLQEVIQEKEEGINSFVAHRIPVVMDCNAMLAISDGDNFCDALNQTRNLIEHDEPLKLMNKEGSLFGQLVKEHWSHTPN</sequence>
<comment type="caution">
    <text evidence="1">The sequence shown here is derived from an EMBL/GenBank/DDBJ whole genome shotgun (WGS) entry which is preliminary data.</text>
</comment>
<reference evidence="2" key="1">
    <citation type="journal article" date="2023" name="G3 (Bethesda)">
        <title>Genome assembly and association tests identify interacting loci associated with vigor, precocity, and sex in interspecific pistachio rootstocks.</title>
        <authorList>
            <person name="Palmer W."/>
            <person name="Jacygrad E."/>
            <person name="Sagayaradj S."/>
            <person name="Cavanaugh K."/>
            <person name="Han R."/>
            <person name="Bertier L."/>
            <person name="Beede B."/>
            <person name="Kafkas S."/>
            <person name="Golino D."/>
            <person name="Preece J."/>
            <person name="Michelmore R."/>
        </authorList>
    </citation>
    <scope>NUCLEOTIDE SEQUENCE [LARGE SCALE GENOMIC DNA]</scope>
</reference>
<evidence type="ECO:0000313" key="2">
    <source>
        <dbReference type="Proteomes" id="UP001164250"/>
    </source>
</evidence>
<proteinExistence type="predicted"/>
<evidence type="ECO:0000313" key="1">
    <source>
        <dbReference type="EMBL" id="KAJ0105469.1"/>
    </source>
</evidence>
<dbReference type="EMBL" id="CM047898">
    <property type="protein sequence ID" value="KAJ0105469.1"/>
    <property type="molecule type" value="Genomic_DNA"/>
</dbReference>
<organism evidence="1 2">
    <name type="scientific">Pistacia atlantica</name>
    <dbReference type="NCBI Taxonomy" id="434234"/>
    <lineage>
        <taxon>Eukaryota</taxon>
        <taxon>Viridiplantae</taxon>
        <taxon>Streptophyta</taxon>
        <taxon>Embryophyta</taxon>
        <taxon>Tracheophyta</taxon>
        <taxon>Spermatophyta</taxon>
        <taxon>Magnoliopsida</taxon>
        <taxon>eudicotyledons</taxon>
        <taxon>Gunneridae</taxon>
        <taxon>Pentapetalae</taxon>
        <taxon>rosids</taxon>
        <taxon>malvids</taxon>
        <taxon>Sapindales</taxon>
        <taxon>Anacardiaceae</taxon>
        <taxon>Pistacia</taxon>
    </lineage>
</organism>
<name>A0ACC1C0F8_9ROSI</name>
<protein>
    <submittedName>
        <fullName evidence="1">Uncharacterized protein</fullName>
    </submittedName>
</protein>
<gene>
    <name evidence="1" type="ORF">Patl1_17590</name>
</gene>